<proteinExistence type="predicted"/>
<name>A0A150G1F4_GONPE</name>
<dbReference type="OrthoDB" id="509238at2759"/>
<evidence type="ECO:0000313" key="5">
    <source>
        <dbReference type="EMBL" id="KXZ43702.1"/>
    </source>
</evidence>
<dbReference type="PANTHER" id="PTHR24171">
    <property type="entry name" value="ANKYRIN REPEAT DOMAIN-CONTAINING PROTEIN 39-RELATED"/>
    <property type="match status" value="1"/>
</dbReference>
<comment type="caution">
    <text evidence="5">The sequence shown here is derived from an EMBL/GenBank/DDBJ whole genome shotgun (WGS) entry which is preliminary data.</text>
</comment>
<dbReference type="Pfam" id="PF13857">
    <property type="entry name" value="Ank_5"/>
    <property type="match status" value="1"/>
</dbReference>
<dbReference type="Gene3D" id="1.25.40.20">
    <property type="entry name" value="Ankyrin repeat-containing domain"/>
    <property type="match status" value="2"/>
</dbReference>
<dbReference type="InterPro" id="IPR036770">
    <property type="entry name" value="Ankyrin_rpt-contain_sf"/>
</dbReference>
<dbReference type="PRINTS" id="PR01415">
    <property type="entry name" value="ANKYRIN"/>
</dbReference>
<reference evidence="6" key="1">
    <citation type="journal article" date="2016" name="Nat. Commun.">
        <title>The Gonium pectorale genome demonstrates co-option of cell cycle regulation during the evolution of multicellularity.</title>
        <authorList>
            <person name="Hanschen E.R."/>
            <person name="Marriage T.N."/>
            <person name="Ferris P.J."/>
            <person name="Hamaji T."/>
            <person name="Toyoda A."/>
            <person name="Fujiyama A."/>
            <person name="Neme R."/>
            <person name="Noguchi H."/>
            <person name="Minakuchi Y."/>
            <person name="Suzuki M."/>
            <person name="Kawai-Toyooka H."/>
            <person name="Smith D.R."/>
            <person name="Sparks H."/>
            <person name="Anderson J."/>
            <person name="Bakaric R."/>
            <person name="Luria V."/>
            <person name="Karger A."/>
            <person name="Kirschner M.W."/>
            <person name="Durand P.M."/>
            <person name="Michod R.E."/>
            <person name="Nozaki H."/>
            <person name="Olson B.J."/>
        </authorList>
    </citation>
    <scope>NUCLEOTIDE SEQUENCE [LARGE SCALE GENOMIC DNA]</scope>
    <source>
        <strain evidence="6">NIES-2863</strain>
    </source>
</reference>
<accession>A0A150G1F4</accession>
<dbReference type="Proteomes" id="UP000075714">
    <property type="component" value="Unassembled WGS sequence"/>
</dbReference>
<evidence type="ECO:0000256" key="1">
    <source>
        <dbReference type="ARBA" id="ARBA00022737"/>
    </source>
</evidence>
<dbReference type="AlphaFoldDB" id="A0A150G1F4"/>
<dbReference type="SUPFAM" id="SSF48403">
    <property type="entry name" value="Ankyrin repeat"/>
    <property type="match status" value="1"/>
</dbReference>
<evidence type="ECO:0000256" key="3">
    <source>
        <dbReference type="PROSITE-ProRule" id="PRU00023"/>
    </source>
</evidence>
<sequence>MTREMENGHHEESDDGEAPEMSGDEYAWLQEQLAAAARIAGGEGSGDAEEDDWVDPTGGSLRQLLSACEEGSADAVEQLVQSLPAGADINTPGPDGDTALHLACLFGHMDCVRALLAGGADANAVNLEDGSTALHDAAAGGYLDICKLIVEKAEGAIIRKADEDGDTPLHNAARGNHPEVVKMLLARGADPRVQNGYGNKPVDEAEEADVIELLQAAEAAAVEAEAQ</sequence>
<feature type="repeat" description="ANK" evidence="3">
    <location>
        <begin position="95"/>
        <end position="127"/>
    </location>
</feature>
<evidence type="ECO:0000256" key="2">
    <source>
        <dbReference type="ARBA" id="ARBA00023043"/>
    </source>
</evidence>
<organism evidence="5 6">
    <name type="scientific">Gonium pectorale</name>
    <name type="common">Green alga</name>
    <dbReference type="NCBI Taxonomy" id="33097"/>
    <lineage>
        <taxon>Eukaryota</taxon>
        <taxon>Viridiplantae</taxon>
        <taxon>Chlorophyta</taxon>
        <taxon>core chlorophytes</taxon>
        <taxon>Chlorophyceae</taxon>
        <taxon>CS clade</taxon>
        <taxon>Chlamydomonadales</taxon>
        <taxon>Volvocaceae</taxon>
        <taxon>Gonium</taxon>
    </lineage>
</organism>
<feature type="region of interest" description="Disordered" evidence="4">
    <location>
        <begin position="1"/>
        <end position="26"/>
    </location>
</feature>
<evidence type="ECO:0000313" key="6">
    <source>
        <dbReference type="Proteomes" id="UP000075714"/>
    </source>
</evidence>
<dbReference type="STRING" id="33097.A0A150G1F4"/>
<dbReference type="PROSITE" id="PS50088">
    <property type="entry name" value="ANK_REPEAT"/>
    <property type="match status" value="3"/>
</dbReference>
<dbReference type="SMART" id="SM00248">
    <property type="entry name" value="ANK"/>
    <property type="match status" value="4"/>
</dbReference>
<keyword evidence="2 3" id="KW-0040">ANK repeat</keyword>
<keyword evidence="6" id="KW-1185">Reference proteome</keyword>
<feature type="repeat" description="ANK" evidence="3">
    <location>
        <begin position="129"/>
        <end position="161"/>
    </location>
</feature>
<keyword evidence="1" id="KW-0677">Repeat</keyword>
<feature type="repeat" description="ANK" evidence="3">
    <location>
        <begin position="164"/>
        <end position="196"/>
    </location>
</feature>
<dbReference type="InterPro" id="IPR002110">
    <property type="entry name" value="Ankyrin_rpt"/>
</dbReference>
<dbReference type="EMBL" id="LSYV01000083">
    <property type="protein sequence ID" value="KXZ43702.1"/>
    <property type="molecule type" value="Genomic_DNA"/>
</dbReference>
<feature type="compositionally biased region" description="Basic and acidic residues" evidence="4">
    <location>
        <begin position="1"/>
        <end position="12"/>
    </location>
</feature>
<dbReference type="PROSITE" id="PS50297">
    <property type="entry name" value="ANK_REP_REGION"/>
    <property type="match status" value="3"/>
</dbReference>
<evidence type="ECO:0000256" key="4">
    <source>
        <dbReference type="SAM" id="MobiDB-lite"/>
    </source>
</evidence>
<dbReference type="Pfam" id="PF12796">
    <property type="entry name" value="Ank_2"/>
    <property type="match status" value="1"/>
</dbReference>
<protein>
    <submittedName>
        <fullName evidence="5">Uncharacterized protein</fullName>
    </submittedName>
</protein>
<gene>
    <name evidence="5" type="ORF">GPECTOR_82g236</name>
</gene>